<feature type="domain" description="Terminase large subunit GpA endonuclease" evidence="3">
    <location>
        <begin position="302"/>
        <end position="572"/>
    </location>
</feature>
<organism evidence="4 5">
    <name type="scientific">Pseudocitrobacter faecalis</name>
    <dbReference type="NCBI Taxonomy" id="1398493"/>
    <lineage>
        <taxon>Bacteria</taxon>
        <taxon>Pseudomonadati</taxon>
        <taxon>Pseudomonadota</taxon>
        <taxon>Gammaproteobacteria</taxon>
        <taxon>Enterobacterales</taxon>
        <taxon>Enterobacteriaceae</taxon>
        <taxon>Pseudocitrobacter</taxon>
    </lineage>
</organism>
<name>A0ABX9G0G0_9ENTR</name>
<feature type="compositionally biased region" description="Basic residues" evidence="1">
    <location>
        <begin position="613"/>
        <end position="622"/>
    </location>
</feature>
<comment type="caution">
    <text evidence="4">The sequence shown here is derived from an EMBL/GenBank/DDBJ whole genome shotgun (WGS) entry which is preliminary data.</text>
</comment>
<protein>
    <submittedName>
        <fullName evidence="4">Phage terminase large subunit GpA-like protein</fullName>
    </submittedName>
</protein>
<dbReference type="Proteomes" id="UP000253201">
    <property type="component" value="Unassembled WGS sequence"/>
</dbReference>
<reference evidence="4 5" key="1">
    <citation type="submission" date="2018-06" db="EMBL/GenBank/DDBJ databases">
        <title>Genomic Encyclopedia of Type Strains, Phase IV (KMG-IV): sequencing the most valuable type-strain genomes for metagenomic binning, comparative biology and taxonomic classification.</title>
        <authorList>
            <person name="Goeker M."/>
        </authorList>
    </citation>
    <scope>NUCLEOTIDE SEQUENCE [LARGE SCALE GENOMIC DNA]</scope>
    <source>
        <strain evidence="4 5">DSM 27453</strain>
    </source>
</reference>
<evidence type="ECO:0000313" key="5">
    <source>
        <dbReference type="Proteomes" id="UP000253201"/>
    </source>
</evidence>
<dbReference type="Pfam" id="PF05876">
    <property type="entry name" value="GpA_ATPase"/>
    <property type="match status" value="1"/>
</dbReference>
<dbReference type="InterPro" id="IPR027417">
    <property type="entry name" value="P-loop_NTPase"/>
</dbReference>
<feature type="domain" description="Phage terminase large subunit GpA ATPase" evidence="2">
    <location>
        <begin position="51"/>
        <end position="291"/>
    </location>
</feature>
<evidence type="ECO:0000313" key="4">
    <source>
        <dbReference type="EMBL" id="RBP13441.1"/>
    </source>
</evidence>
<evidence type="ECO:0000256" key="1">
    <source>
        <dbReference type="SAM" id="MobiDB-lite"/>
    </source>
</evidence>
<dbReference type="EMBL" id="QNRL01000002">
    <property type="protein sequence ID" value="RBP13441.1"/>
    <property type="molecule type" value="Genomic_DNA"/>
</dbReference>
<dbReference type="Gene3D" id="3.40.50.300">
    <property type="entry name" value="P-loop containing nucleotide triphosphate hydrolases"/>
    <property type="match status" value="1"/>
</dbReference>
<feature type="compositionally biased region" description="Basic and acidic residues" evidence="1">
    <location>
        <begin position="596"/>
        <end position="611"/>
    </location>
</feature>
<dbReference type="Pfam" id="PF20454">
    <property type="entry name" value="GpA_nuclease"/>
    <property type="match status" value="1"/>
</dbReference>
<evidence type="ECO:0000259" key="2">
    <source>
        <dbReference type="Pfam" id="PF05876"/>
    </source>
</evidence>
<dbReference type="InterPro" id="IPR046454">
    <property type="entry name" value="GpA_endonuclease"/>
</dbReference>
<gene>
    <name evidence="4" type="ORF">DFQ50_102174</name>
</gene>
<proteinExistence type="predicted"/>
<keyword evidence="5" id="KW-1185">Reference proteome</keyword>
<evidence type="ECO:0000259" key="3">
    <source>
        <dbReference type="Pfam" id="PF20454"/>
    </source>
</evidence>
<accession>A0ABX9G0G0</accession>
<dbReference type="InterPro" id="IPR046453">
    <property type="entry name" value="GpA_ATPase"/>
</dbReference>
<feature type="region of interest" description="Disordered" evidence="1">
    <location>
        <begin position="596"/>
        <end position="629"/>
    </location>
</feature>
<sequence>MNNYQKMMKVLTRAAKSILPPKRQLPAEWVENNLVFPDGELQGQRVKLFAFQHKPINDITNPRIRKIVLMSSAQLLKTTVLQNSMYYFLANDPSNLIFAGATASTTSKFRTGKWQSVIEACAVLKNLVSNKNDKNYTNNDKTQQNLDGTFTYFLTLGSSANLRGLTAPRIFLDEISNVDADGDEGNPLKLAEQRTKAFSNPLIMVCSTPLDENDLITQQYEQSNKQKFYVPCPHCDHSHELVFENVKFDWKIIDGGRRRIPDAETAKLQCPKCNNVITEAERVRMIRKGEWIATVPEITDVMGYHVSRLYSPISSIKSIVQDFAEAHYTFDLASFYNNVLGLPYIDKENTDHDLVLLENLRDSSIDIDTVPDDCQGIVLGVDQQLDRLEVTTLGISEKNLYVLDHRSIHSIDCTKIEAPAWNKLTAFSQTNFKTVSGKPLKVLAGFVDSSNGNATSTVYRYCSASTIFKPIKGGTSNTNPLFKGSTAGGHSLINLNVNLGKSNIRQLLNRAVSDSDNSNEVQIHFSHSVPDDYFIQISSEKRVIKAGAWVWVKKISSARNETLDCLNYALICFHWYLSKLGNQPFRKLREFNAKQKEKGLNKEVNKEEPAPVKKGRVVRPSRRGGGFFK</sequence>